<evidence type="ECO:0000313" key="4">
    <source>
        <dbReference type="Proteomes" id="UP000251889"/>
    </source>
</evidence>
<evidence type="ECO:0000256" key="1">
    <source>
        <dbReference type="PROSITE-ProRule" id="PRU00169"/>
    </source>
</evidence>
<keyword evidence="4" id="KW-1185">Reference proteome</keyword>
<protein>
    <recommendedName>
        <fullName evidence="2">Response regulatory domain-containing protein</fullName>
    </recommendedName>
</protein>
<feature type="domain" description="Response regulatory" evidence="2">
    <location>
        <begin position="3"/>
        <end position="127"/>
    </location>
</feature>
<dbReference type="OrthoDB" id="673187at2"/>
<comment type="caution">
    <text evidence="3">The sequence shown here is derived from an EMBL/GenBank/DDBJ whole genome shotgun (WGS) entry which is preliminary data.</text>
</comment>
<dbReference type="EMBL" id="QMFY01000007">
    <property type="protein sequence ID" value="RAW00293.1"/>
    <property type="molecule type" value="Genomic_DNA"/>
</dbReference>
<dbReference type="Proteomes" id="UP000251889">
    <property type="component" value="Unassembled WGS sequence"/>
</dbReference>
<reference evidence="3 4" key="1">
    <citation type="submission" date="2018-06" db="EMBL/GenBank/DDBJ databases">
        <title>Chryseolinea flavus sp. nov., a member of the phylum Bacteroidetes isolated from soil.</title>
        <authorList>
            <person name="Li Y."/>
            <person name="Wang J."/>
        </authorList>
    </citation>
    <scope>NUCLEOTIDE SEQUENCE [LARGE SCALE GENOMIC DNA]</scope>
    <source>
        <strain evidence="3 4">SDU1-6</strain>
    </source>
</reference>
<dbReference type="Pfam" id="PF00072">
    <property type="entry name" value="Response_reg"/>
    <property type="match status" value="1"/>
</dbReference>
<proteinExistence type="predicted"/>
<gene>
    <name evidence="3" type="ORF">DQQ10_14655</name>
</gene>
<evidence type="ECO:0000313" key="3">
    <source>
        <dbReference type="EMBL" id="RAW00293.1"/>
    </source>
</evidence>
<dbReference type="AlphaFoldDB" id="A0A364Y1Z4"/>
<evidence type="ECO:0000259" key="2">
    <source>
        <dbReference type="PROSITE" id="PS50110"/>
    </source>
</evidence>
<comment type="caution">
    <text evidence="1">Lacks conserved residue(s) required for the propagation of feature annotation.</text>
</comment>
<dbReference type="PROSITE" id="PS50110">
    <property type="entry name" value="RESPONSE_REGULATORY"/>
    <property type="match status" value="1"/>
</dbReference>
<dbReference type="SUPFAM" id="SSF52172">
    <property type="entry name" value="CheY-like"/>
    <property type="match status" value="1"/>
</dbReference>
<name>A0A364Y1Z4_9BACT</name>
<dbReference type="Gene3D" id="3.40.50.2300">
    <property type="match status" value="1"/>
</dbReference>
<dbReference type="InterPro" id="IPR052893">
    <property type="entry name" value="TCS_response_regulator"/>
</dbReference>
<dbReference type="InterPro" id="IPR011006">
    <property type="entry name" value="CheY-like_superfamily"/>
</dbReference>
<sequence length="137" mass="16011">MHRVLMLEYDPDDRYISKEFFAQAERRIAIDFVTNSDEFIAFLQMQRHTDIQLPSLIIMNQKAAPSDPLTLLKQLKTDPYYKSIPVVILGDISHAGLTRSYYDAGASSFILKPVTYDETRQKIETFIRYWFEIVVLN</sequence>
<dbReference type="PANTHER" id="PTHR44520:SF2">
    <property type="entry name" value="RESPONSE REGULATOR RCP1"/>
    <property type="match status" value="1"/>
</dbReference>
<dbReference type="PANTHER" id="PTHR44520">
    <property type="entry name" value="RESPONSE REGULATOR RCP1-RELATED"/>
    <property type="match status" value="1"/>
</dbReference>
<dbReference type="InterPro" id="IPR001789">
    <property type="entry name" value="Sig_transdc_resp-reg_receiver"/>
</dbReference>
<dbReference type="RefSeq" id="WP_112747635.1">
    <property type="nucleotide sequence ID" value="NZ_QMFY01000007.1"/>
</dbReference>
<accession>A0A364Y1Z4</accession>
<dbReference type="GO" id="GO:0000160">
    <property type="term" value="P:phosphorelay signal transduction system"/>
    <property type="evidence" value="ECO:0007669"/>
    <property type="project" value="InterPro"/>
</dbReference>
<organism evidence="3 4">
    <name type="scientific">Pseudochryseolinea flava</name>
    <dbReference type="NCBI Taxonomy" id="2059302"/>
    <lineage>
        <taxon>Bacteria</taxon>
        <taxon>Pseudomonadati</taxon>
        <taxon>Bacteroidota</taxon>
        <taxon>Cytophagia</taxon>
        <taxon>Cytophagales</taxon>
        <taxon>Fulvivirgaceae</taxon>
        <taxon>Pseudochryseolinea</taxon>
    </lineage>
</organism>